<feature type="transmembrane region" description="Helical" evidence="1">
    <location>
        <begin position="53"/>
        <end position="75"/>
    </location>
</feature>
<sequence>MLITKIFYIVSLILPAEFQQKPLRVHWRRTLEYGVTFILIVYVIGDFRSLFGALWYLPIGLAFSQIFTNIFALTLRITLLVKRNSIYSLMLCLQDVHSNLESKMILNQRSQLMAGIFICYILPTISSSYAAILCNADPEEDLKFYLEDTFFGWSADNDWINCVVFLSIDHFTSNQEFVQTGLIVVLCWYLFRILKRIVASFMDKSQKEHDVESLYKSFLEFSETIYRCISLSEQALSLLLLIIYGFMIFSIFNVTTFLVSVNYSRLPTSMLVNQVAMLSVMITGFYFLSFQAIAVHDAAVKVKDSICDAISKSDSSDSEIKSLLLMIAEEFPTKVVATGWGLFSLKRNFLKRTTSGIVTYAILLAQIGRASSLK</sequence>
<feature type="transmembrane region" description="Helical" evidence="1">
    <location>
        <begin position="235"/>
        <end position="259"/>
    </location>
</feature>
<feature type="transmembrane region" description="Helical" evidence="1">
    <location>
        <begin position="112"/>
        <end position="132"/>
    </location>
</feature>
<reference evidence="2" key="1">
    <citation type="journal article" date="2020" name="bioRxiv">
        <title>Chromosome-level reference genome of the European wasp spider Argiope bruennichi: a resource for studies on range expansion and evolutionary adaptation.</title>
        <authorList>
            <person name="Sheffer M.M."/>
            <person name="Hoppe A."/>
            <person name="Krehenwinkel H."/>
            <person name="Uhl G."/>
            <person name="Kuss A.W."/>
            <person name="Jensen L."/>
            <person name="Jensen C."/>
            <person name="Gillespie R.G."/>
            <person name="Hoff K.J."/>
            <person name="Prost S."/>
        </authorList>
    </citation>
    <scope>NUCLEOTIDE SEQUENCE</scope>
</reference>
<accession>A0A8T0E3W2</accession>
<keyword evidence="1" id="KW-0812">Transmembrane</keyword>
<evidence type="ECO:0008006" key="4">
    <source>
        <dbReference type="Google" id="ProtNLM"/>
    </source>
</evidence>
<organism evidence="2 3">
    <name type="scientific">Argiope bruennichi</name>
    <name type="common">Wasp spider</name>
    <name type="synonym">Aranea bruennichi</name>
    <dbReference type="NCBI Taxonomy" id="94029"/>
    <lineage>
        <taxon>Eukaryota</taxon>
        <taxon>Metazoa</taxon>
        <taxon>Ecdysozoa</taxon>
        <taxon>Arthropoda</taxon>
        <taxon>Chelicerata</taxon>
        <taxon>Arachnida</taxon>
        <taxon>Araneae</taxon>
        <taxon>Araneomorphae</taxon>
        <taxon>Entelegynae</taxon>
        <taxon>Araneoidea</taxon>
        <taxon>Araneidae</taxon>
        <taxon>Argiope</taxon>
    </lineage>
</organism>
<evidence type="ECO:0000256" key="1">
    <source>
        <dbReference type="SAM" id="Phobius"/>
    </source>
</evidence>
<evidence type="ECO:0000313" key="3">
    <source>
        <dbReference type="Proteomes" id="UP000807504"/>
    </source>
</evidence>
<feature type="transmembrane region" description="Helical" evidence="1">
    <location>
        <begin position="271"/>
        <end position="295"/>
    </location>
</feature>
<gene>
    <name evidence="2" type="ORF">HNY73_019522</name>
</gene>
<proteinExistence type="predicted"/>
<dbReference type="AlphaFoldDB" id="A0A8T0E3W2"/>
<reference evidence="2" key="2">
    <citation type="submission" date="2020-06" db="EMBL/GenBank/DDBJ databases">
        <authorList>
            <person name="Sheffer M."/>
        </authorList>
    </citation>
    <scope>NUCLEOTIDE SEQUENCE</scope>
</reference>
<comment type="caution">
    <text evidence="2">The sequence shown here is derived from an EMBL/GenBank/DDBJ whole genome shotgun (WGS) entry which is preliminary data.</text>
</comment>
<keyword evidence="1" id="KW-0472">Membrane</keyword>
<dbReference type="Proteomes" id="UP000807504">
    <property type="component" value="Unassembled WGS sequence"/>
</dbReference>
<keyword evidence="1" id="KW-1133">Transmembrane helix</keyword>
<feature type="transmembrane region" description="Helical" evidence="1">
    <location>
        <begin position="177"/>
        <end position="194"/>
    </location>
</feature>
<protein>
    <recommendedName>
        <fullName evidence="4">Gustatory receptor</fullName>
    </recommendedName>
</protein>
<feature type="transmembrane region" description="Helical" evidence="1">
    <location>
        <begin position="30"/>
        <end position="47"/>
    </location>
</feature>
<name>A0A8T0E3W2_ARGBR</name>
<keyword evidence="3" id="KW-1185">Reference proteome</keyword>
<dbReference type="EMBL" id="JABXBU010002230">
    <property type="protein sequence ID" value="KAF8766463.1"/>
    <property type="molecule type" value="Genomic_DNA"/>
</dbReference>
<evidence type="ECO:0000313" key="2">
    <source>
        <dbReference type="EMBL" id="KAF8766463.1"/>
    </source>
</evidence>